<feature type="transmembrane region" description="Helical" evidence="1">
    <location>
        <begin position="46"/>
        <end position="66"/>
    </location>
</feature>
<keyword evidence="3" id="KW-1185">Reference proteome</keyword>
<evidence type="ECO:0000256" key="1">
    <source>
        <dbReference type="SAM" id="Phobius"/>
    </source>
</evidence>
<feature type="transmembrane region" description="Helical" evidence="1">
    <location>
        <begin position="86"/>
        <end position="106"/>
    </location>
</feature>
<evidence type="ECO:0000313" key="3">
    <source>
        <dbReference type="Proteomes" id="UP000320333"/>
    </source>
</evidence>
<reference evidence="2 3" key="1">
    <citation type="journal article" date="2019" name="Sci. Rep.">
        <title>Comparative genomics of chytrid fungi reveal insights into the obligate biotrophic and pathogenic lifestyle of Synchytrium endobioticum.</title>
        <authorList>
            <person name="van de Vossenberg B.T.L.H."/>
            <person name="Warris S."/>
            <person name="Nguyen H.D.T."/>
            <person name="van Gent-Pelzer M.P.E."/>
            <person name="Joly D.L."/>
            <person name="van de Geest H.C."/>
            <person name="Bonants P.J.M."/>
            <person name="Smith D.S."/>
            <person name="Levesque C.A."/>
            <person name="van der Lee T.A.J."/>
        </authorList>
    </citation>
    <scope>NUCLEOTIDE SEQUENCE [LARGE SCALE GENOMIC DNA]</scope>
    <source>
        <strain evidence="2 3">CBS 675.73</strain>
    </source>
</reference>
<keyword evidence="1" id="KW-0472">Membrane</keyword>
<keyword evidence="1" id="KW-1133">Transmembrane helix</keyword>
<organism evidence="2 3">
    <name type="scientific">Chytriomyces confervae</name>
    <dbReference type="NCBI Taxonomy" id="246404"/>
    <lineage>
        <taxon>Eukaryota</taxon>
        <taxon>Fungi</taxon>
        <taxon>Fungi incertae sedis</taxon>
        <taxon>Chytridiomycota</taxon>
        <taxon>Chytridiomycota incertae sedis</taxon>
        <taxon>Chytridiomycetes</taxon>
        <taxon>Chytridiales</taxon>
        <taxon>Chytriomycetaceae</taxon>
        <taxon>Chytriomyces</taxon>
    </lineage>
</organism>
<dbReference type="AlphaFoldDB" id="A0A507CR10"/>
<dbReference type="PROSITE" id="PS51257">
    <property type="entry name" value="PROKAR_LIPOPROTEIN"/>
    <property type="match status" value="1"/>
</dbReference>
<accession>A0A507CR10</accession>
<name>A0A507CR10_9FUNG</name>
<sequence length="282" mass="31334">MPDPPKLTSPQFVILSACFGAVIEQSLTSMVMIVDRLRDPARKNGGTFVPTLMLLNNLFNAIYNASSIFPLYNEHSCVPMGFVCNVSAHIYFLSFDVFVLFIAHAMSNKSIWVKRASAALLLHRAGWACYDLAVSGAVWDADGQECYYYQVPESSYFPVGDILCDCFATGVITMVVFTRLTLDSNMSKALIERNFVRSITVLGANLFAVYAANNWGDSIFWLSLSVAFQSYVLARAMNFDLLFEETLNVRLNKQSTGQHIYQSVRKSSAKARASLTPSDSKT</sequence>
<comment type="caution">
    <text evidence="2">The sequence shown here is derived from an EMBL/GenBank/DDBJ whole genome shotgun (WGS) entry which is preliminary data.</text>
</comment>
<dbReference type="Proteomes" id="UP000320333">
    <property type="component" value="Unassembled WGS sequence"/>
</dbReference>
<keyword evidence="1" id="KW-0812">Transmembrane</keyword>
<evidence type="ECO:0000313" key="2">
    <source>
        <dbReference type="EMBL" id="TPX41518.1"/>
    </source>
</evidence>
<evidence type="ECO:0008006" key="4">
    <source>
        <dbReference type="Google" id="ProtNLM"/>
    </source>
</evidence>
<proteinExistence type="predicted"/>
<protein>
    <recommendedName>
        <fullName evidence="4">G-protein coupled receptors family 1 profile domain-containing protein</fullName>
    </recommendedName>
</protein>
<dbReference type="EMBL" id="QEAP01001719">
    <property type="protein sequence ID" value="TPX41518.1"/>
    <property type="molecule type" value="Genomic_DNA"/>
</dbReference>
<dbReference type="OrthoDB" id="2110075at2759"/>
<gene>
    <name evidence="2" type="ORF">CcCBS67573_g10570</name>
</gene>
<feature type="transmembrane region" description="Helical" evidence="1">
    <location>
        <begin position="12"/>
        <end position="34"/>
    </location>
</feature>